<evidence type="ECO:0000256" key="1">
    <source>
        <dbReference type="SAM" id="MobiDB-lite"/>
    </source>
</evidence>
<organism evidence="2 3">
    <name type="scientific">Gemmobacter denitrificans</name>
    <dbReference type="NCBI Taxonomy" id="3123040"/>
    <lineage>
        <taxon>Bacteria</taxon>
        <taxon>Pseudomonadati</taxon>
        <taxon>Pseudomonadota</taxon>
        <taxon>Alphaproteobacteria</taxon>
        <taxon>Rhodobacterales</taxon>
        <taxon>Paracoccaceae</taxon>
        <taxon>Gemmobacter</taxon>
    </lineage>
</organism>
<gene>
    <name evidence="2" type="ORF">V6590_00450</name>
</gene>
<comment type="caution">
    <text evidence="2">The sequence shown here is derived from an EMBL/GenBank/DDBJ whole genome shotgun (WGS) entry which is preliminary data.</text>
</comment>
<protein>
    <recommendedName>
        <fullName evidence="4">Glycerol-3-phosphate dehydrogenase</fullName>
    </recommendedName>
</protein>
<evidence type="ECO:0000313" key="3">
    <source>
        <dbReference type="Proteomes" id="UP001431963"/>
    </source>
</evidence>
<evidence type="ECO:0000313" key="2">
    <source>
        <dbReference type="EMBL" id="MEH7826609.1"/>
    </source>
</evidence>
<dbReference type="EMBL" id="JBALHR010000001">
    <property type="protein sequence ID" value="MEH7826609.1"/>
    <property type="molecule type" value="Genomic_DNA"/>
</dbReference>
<name>A0ABU8BPH9_9RHOB</name>
<dbReference type="Proteomes" id="UP001431963">
    <property type="component" value="Unassembled WGS sequence"/>
</dbReference>
<keyword evidence="3" id="KW-1185">Reference proteome</keyword>
<sequence length="296" mass="31754">MSGEPMSSSEIEDVLSSIRRLVSEDLRPSQARNAASVPVSAPPAPDKAVADAPSDKLILTPALRVIEDSPACETAPDPQAEDVAEAPVALDVEQDEPEQHSAQVIEGSTFGALLDRIAQAAPETQFDDDGDNEAEAIEGWAVGPEVVSIDVDAVEEAEVLRSISPDEARLQQAWHDGAWAEAVVASLHEPEMADSARDEAPLDPELADLAEAAALAEIARAQAEAEQTGTEPHQAAEGLFDLPEDGFDEEALRELVRDIIREELQGVLGERITRNVRKLVRSEINRILVSREMGQG</sequence>
<evidence type="ECO:0008006" key="4">
    <source>
        <dbReference type="Google" id="ProtNLM"/>
    </source>
</evidence>
<reference evidence="2" key="1">
    <citation type="submission" date="2024-02" db="EMBL/GenBank/DDBJ databases">
        <title>Genome sequences of strain Gemmobacter sp. JM10B15.</title>
        <authorList>
            <person name="Zhang M."/>
        </authorList>
    </citation>
    <scope>NUCLEOTIDE SEQUENCE</scope>
    <source>
        <strain evidence="2">JM10B15</strain>
    </source>
</reference>
<dbReference type="RefSeq" id="WP_335417882.1">
    <property type="nucleotide sequence ID" value="NZ_JBALHR010000001.1"/>
</dbReference>
<feature type="region of interest" description="Disordered" evidence="1">
    <location>
        <begin position="27"/>
        <end position="53"/>
    </location>
</feature>
<accession>A0ABU8BPH9</accession>
<proteinExistence type="predicted"/>